<keyword evidence="2" id="KW-0472">Membrane</keyword>
<keyword evidence="2" id="KW-1133">Transmembrane helix</keyword>
<evidence type="ECO:0000313" key="3">
    <source>
        <dbReference type="EMBL" id="ASG67705.1"/>
    </source>
</evidence>
<reference evidence="3 4" key="1">
    <citation type="submission" date="2017-06" db="EMBL/GenBank/DDBJ databases">
        <title>Complete genome of Francisella halioticida.</title>
        <authorList>
            <person name="Sjodin A."/>
        </authorList>
    </citation>
    <scope>NUCLEOTIDE SEQUENCE [LARGE SCALE GENOMIC DNA]</scope>
    <source>
        <strain evidence="3 4">DSM 23729</strain>
    </source>
</reference>
<protein>
    <submittedName>
        <fullName evidence="3">DNA-binding protein</fullName>
    </submittedName>
</protein>
<name>A0ABM6LYM7_9GAMM</name>
<feature type="compositionally biased region" description="Polar residues" evidence="1">
    <location>
        <begin position="246"/>
        <end position="270"/>
    </location>
</feature>
<organism evidence="3 4">
    <name type="scientific">Francisella halioticida</name>
    <dbReference type="NCBI Taxonomy" id="549298"/>
    <lineage>
        <taxon>Bacteria</taxon>
        <taxon>Pseudomonadati</taxon>
        <taxon>Pseudomonadota</taxon>
        <taxon>Gammaproteobacteria</taxon>
        <taxon>Thiotrichales</taxon>
        <taxon>Francisellaceae</taxon>
        <taxon>Francisella</taxon>
    </lineage>
</organism>
<feature type="region of interest" description="Disordered" evidence="1">
    <location>
        <begin position="177"/>
        <end position="270"/>
    </location>
</feature>
<proteinExistence type="predicted"/>
<keyword evidence="4" id="KW-1185">Reference proteome</keyword>
<dbReference type="EMBL" id="CP022132">
    <property type="protein sequence ID" value="ASG67705.1"/>
    <property type="molecule type" value="Genomic_DNA"/>
</dbReference>
<evidence type="ECO:0000256" key="2">
    <source>
        <dbReference type="SAM" id="Phobius"/>
    </source>
</evidence>
<sequence length="270" mass="29446">MHNFQSFIKSTRESEELKRNTIADAINLSEDTIQIIEEADNDTLLQSSSSLLKNQIRRYCEYLKISEKKIVSILNKVDILYYKKSRYGKLKAFDYINRLAIIIIIIAIVVLVVKQVREKIDTASSNPQVSKSSIIYTPIEYNKNNFGEQQKPITIDNNNAITSNKIDSTGVVSSNATKTINSGSTISSKTSNNGSTTTTQENSTNDVTSNTTKIADSSSHTIGSETSKSNANVHTSSLAAPPPATANINNMVIGGTSDSSASSIKIPTKQ</sequence>
<evidence type="ECO:0000256" key="1">
    <source>
        <dbReference type="SAM" id="MobiDB-lite"/>
    </source>
</evidence>
<dbReference type="Gene3D" id="1.10.260.40">
    <property type="entry name" value="lambda repressor-like DNA-binding domains"/>
    <property type="match status" value="1"/>
</dbReference>
<feature type="transmembrane region" description="Helical" evidence="2">
    <location>
        <begin position="95"/>
        <end position="113"/>
    </location>
</feature>
<evidence type="ECO:0000313" key="4">
    <source>
        <dbReference type="Proteomes" id="UP000249910"/>
    </source>
</evidence>
<keyword evidence="2" id="KW-0812">Transmembrane</keyword>
<keyword evidence="3" id="KW-0238">DNA-binding</keyword>
<dbReference type="Proteomes" id="UP000249910">
    <property type="component" value="Chromosome"/>
</dbReference>
<gene>
    <name evidence="3" type="ORF">CDV26_04235</name>
</gene>
<accession>A0ABM6LYM7</accession>
<feature type="compositionally biased region" description="Polar residues" evidence="1">
    <location>
        <begin position="206"/>
        <end position="238"/>
    </location>
</feature>
<dbReference type="RefSeq" id="WP_088772229.1">
    <property type="nucleotide sequence ID" value="NZ_AP023082.1"/>
</dbReference>
<dbReference type="InterPro" id="IPR010982">
    <property type="entry name" value="Lambda_DNA-bd_dom_sf"/>
</dbReference>
<dbReference type="GO" id="GO:0003677">
    <property type="term" value="F:DNA binding"/>
    <property type="evidence" value="ECO:0007669"/>
    <property type="project" value="UniProtKB-KW"/>
</dbReference>
<feature type="compositionally biased region" description="Low complexity" evidence="1">
    <location>
        <begin position="177"/>
        <end position="205"/>
    </location>
</feature>